<sequence>MVRLLLVDDQEIIRQGIKSLLESQSDFEVVGEAANGKQAISQVEALHPDMILMDVRMPIMDGIAATKAIIQQFPQVKILILTTFDDDEYISQGMQFGAKGYLLKDTPLEPLANAIRLVHVGHTHLGPGLFEKIITSAPEKAEKELVPPHELEELTPREKEVLCLISNGASNREIAQQLFISERTVKNHVTSILTRLNLRDRTQAAIFANSFKRFLKNSGI</sequence>
<keyword evidence="9" id="KW-1185">Reference proteome</keyword>
<keyword evidence="4" id="KW-0804">Transcription</keyword>
<dbReference type="GO" id="GO:0006355">
    <property type="term" value="P:regulation of DNA-templated transcription"/>
    <property type="evidence" value="ECO:0007669"/>
    <property type="project" value="InterPro"/>
</dbReference>
<dbReference type="PANTHER" id="PTHR43214">
    <property type="entry name" value="TWO-COMPONENT RESPONSE REGULATOR"/>
    <property type="match status" value="1"/>
</dbReference>
<evidence type="ECO:0000256" key="4">
    <source>
        <dbReference type="ARBA" id="ARBA00023163"/>
    </source>
</evidence>
<dbReference type="AlphaFoldDB" id="A0A1Z4M265"/>
<dbReference type="OrthoDB" id="509129at2"/>
<evidence type="ECO:0000256" key="1">
    <source>
        <dbReference type="ARBA" id="ARBA00022553"/>
    </source>
</evidence>
<feature type="modified residue" description="4-aspartylphosphate" evidence="5">
    <location>
        <position position="54"/>
    </location>
</feature>
<dbReference type="Gene3D" id="3.40.50.2300">
    <property type="match status" value="1"/>
</dbReference>
<evidence type="ECO:0000313" key="8">
    <source>
        <dbReference type="EMBL" id="BAY87557.1"/>
    </source>
</evidence>
<keyword evidence="2" id="KW-0805">Transcription regulation</keyword>
<dbReference type="SMART" id="SM00421">
    <property type="entry name" value="HTH_LUXR"/>
    <property type="match status" value="1"/>
</dbReference>
<dbReference type="InterPro" id="IPR001789">
    <property type="entry name" value="Sig_transdc_resp-reg_receiver"/>
</dbReference>
<evidence type="ECO:0000256" key="5">
    <source>
        <dbReference type="PROSITE-ProRule" id="PRU00169"/>
    </source>
</evidence>
<keyword evidence="1 5" id="KW-0597">Phosphoprotein</keyword>
<dbReference type="SUPFAM" id="SSF46894">
    <property type="entry name" value="C-terminal effector domain of the bipartite response regulators"/>
    <property type="match status" value="1"/>
</dbReference>
<dbReference type="PRINTS" id="PR00038">
    <property type="entry name" value="HTHLUXR"/>
</dbReference>
<dbReference type="SMART" id="SM00448">
    <property type="entry name" value="REC"/>
    <property type="match status" value="1"/>
</dbReference>
<dbReference type="Pfam" id="PF00072">
    <property type="entry name" value="Response_reg"/>
    <property type="match status" value="1"/>
</dbReference>
<dbReference type="CDD" id="cd06170">
    <property type="entry name" value="LuxR_C_like"/>
    <property type="match status" value="1"/>
</dbReference>
<proteinExistence type="predicted"/>
<dbReference type="CDD" id="cd17535">
    <property type="entry name" value="REC_NarL-like"/>
    <property type="match status" value="1"/>
</dbReference>
<organism evidence="8 9">
    <name type="scientific">Calothrix parasitica NIES-267</name>
    <dbReference type="NCBI Taxonomy" id="1973488"/>
    <lineage>
        <taxon>Bacteria</taxon>
        <taxon>Bacillati</taxon>
        <taxon>Cyanobacteriota</taxon>
        <taxon>Cyanophyceae</taxon>
        <taxon>Nostocales</taxon>
        <taxon>Calotrichaceae</taxon>
        <taxon>Calothrix</taxon>
    </lineage>
</organism>
<dbReference type="EMBL" id="AP018227">
    <property type="protein sequence ID" value="BAY87557.1"/>
    <property type="molecule type" value="Genomic_DNA"/>
</dbReference>
<feature type="domain" description="Response regulatory" evidence="7">
    <location>
        <begin position="3"/>
        <end position="119"/>
    </location>
</feature>
<dbReference type="GO" id="GO:0000160">
    <property type="term" value="P:phosphorelay signal transduction system"/>
    <property type="evidence" value="ECO:0007669"/>
    <property type="project" value="InterPro"/>
</dbReference>
<dbReference type="Pfam" id="PF00196">
    <property type="entry name" value="GerE"/>
    <property type="match status" value="1"/>
</dbReference>
<protein>
    <submittedName>
        <fullName evidence="8">Two component transcriptional regulator, LuxR family protein</fullName>
    </submittedName>
</protein>
<dbReference type="InterPro" id="IPR000792">
    <property type="entry name" value="Tscrpt_reg_LuxR_C"/>
</dbReference>
<evidence type="ECO:0000313" key="9">
    <source>
        <dbReference type="Proteomes" id="UP000218418"/>
    </source>
</evidence>
<name>A0A1Z4M265_9CYAN</name>
<dbReference type="InterPro" id="IPR016032">
    <property type="entry name" value="Sig_transdc_resp-reg_C-effctor"/>
</dbReference>
<evidence type="ECO:0000256" key="3">
    <source>
        <dbReference type="ARBA" id="ARBA00023125"/>
    </source>
</evidence>
<dbReference type="Proteomes" id="UP000218418">
    <property type="component" value="Chromosome"/>
</dbReference>
<keyword evidence="3" id="KW-0238">DNA-binding</keyword>
<evidence type="ECO:0000259" key="7">
    <source>
        <dbReference type="PROSITE" id="PS50110"/>
    </source>
</evidence>
<accession>A0A1Z4M265</accession>
<dbReference type="InterPro" id="IPR011006">
    <property type="entry name" value="CheY-like_superfamily"/>
</dbReference>
<feature type="domain" description="HTH luxR-type" evidence="6">
    <location>
        <begin position="147"/>
        <end position="212"/>
    </location>
</feature>
<gene>
    <name evidence="8" type="ORF">NIES267_70810</name>
</gene>
<dbReference type="PROSITE" id="PS50110">
    <property type="entry name" value="RESPONSE_REGULATORY"/>
    <property type="match status" value="1"/>
</dbReference>
<evidence type="ECO:0000259" key="6">
    <source>
        <dbReference type="PROSITE" id="PS50043"/>
    </source>
</evidence>
<dbReference type="GO" id="GO:0003677">
    <property type="term" value="F:DNA binding"/>
    <property type="evidence" value="ECO:0007669"/>
    <property type="project" value="UniProtKB-KW"/>
</dbReference>
<evidence type="ECO:0000256" key="2">
    <source>
        <dbReference type="ARBA" id="ARBA00023015"/>
    </source>
</evidence>
<dbReference type="SUPFAM" id="SSF52172">
    <property type="entry name" value="CheY-like"/>
    <property type="match status" value="1"/>
</dbReference>
<dbReference type="PROSITE" id="PS50043">
    <property type="entry name" value="HTH_LUXR_2"/>
    <property type="match status" value="1"/>
</dbReference>
<dbReference type="InterPro" id="IPR039420">
    <property type="entry name" value="WalR-like"/>
</dbReference>
<dbReference type="FunFam" id="1.10.10.10:FF:000153">
    <property type="entry name" value="LuxR family transcriptional regulator"/>
    <property type="match status" value="1"/>
</dbReference>
<dbReference type="PROSITE" id="PS00622">
    <property type="entry name" value="HTH_LUXR_1"/>
    <property type="match status" value="1"/>
</dbReference>
<dbReference type="PANTHER" id="PTHR43214:SF43">
    <property type="entry name" value="TWO-COMPONENT RESPONSE REGULATOR"/>
    <property type="match status" value="1"/>
</dbReference>
<dbReference type="InterPro" id="IPR058245">
    <property type="entry name" value="NreC/VraR/RcsB-like_REC"/>
</dbReference>
<reference evidence="8 9" key="1">
    <citation type="submission" date="2017-06" db="EMBL/GenBank/DDBJ databases">
        <title>Genome sequencing of cyanobaciteial culture collection at National Institute for Environmental Studies (NIES).</title>
        <authorList>
            <person name="Hirose Y."/>
            <person name="Shimura Y."/>
            <person name="Fujisawa T."/>
            <person name="Nakamura Y."/>
            <person name="Kawachi M."/>
        </authorList>
    </citation>
    <scope>NUCLEOTIDE SEQUENCE [LARGE SCALE GENOMIC DNA]</scope>
    <source>
        <strain evidence="8 9">NIES-267</strain>
    </source>
</reference>